<dbReference type="SUPFAM" id="SSF75217">
    <property type="entry name" value="alpha/beta knot"/>
    <property type="match status" value="1"/>
</dbReference>
<dbReference type="Proteomes" id="UP000541810">
    <property type="component" value="Unassembled WGS sequence"/>
</dbReference>
<keyword evidence="4 6" id="KW-0949">S-adenosyl-L-methionine</keyword>
<keyword evidence="10" id="KW-1185">Reference proteome</keyword>
<feature type="domain" description="tRNA/rRNA methyltransferase SpoU type" evidence="8">
    <location>
        <begin position="2"/>
        <end position="146"/>
    </location>
</feature>
<evidence type="ECO:0000256" key="3">
    <source>
        <dbReference type="ARBA" id="ARBA00022679"/>
    </source>
</evidence>
<comment type="catalytic activity">
    <reaction evidence="6">
        <text>5-carboxymethylaminomethyluridine(34) in tRNA(Leu) + S-adenosyl-L-methionine = 5-carboxymethylaminomethyl-2'-O-methyluridine(34) in tRNA(Leu) + S-adenosyl-L-homocysteine + H(+)</text>
        <dbReference type="Rhea" id="RHEA:43088"/>
        <dbReference type="Rhea" id="RHEA-COMP:10333"/>
        <dbReference type="Rhea" id="RHEA-COMP:10334"/>
        <dbReference type="ChEBI" id="CHEBI:15378"/>
        <dbReference type="ChEBI" id="CHEBI:57856"/>
        <dbReference type="ChEBI" id="CHEBI:59789"/>
        <dbReference type="ChEBI" id="CHEBI:74508"/>
        <dbReference type="ChEBI" id="CHEBI:74511"/>
        <dbReference type="EC" id="2.1.1.207"/>
    </reaction>
</comment>
<comment type="subcellular location">
    <subcellularLocation>
        <location evidence="6">Cytoplasm</location>
    </subcellularLocation>
</comment>
<name>A0A7X0H3X8_9BACT</name>
<evidence type="ECO:0000256" key="7">
    <source>
        <dbReference type="PIRSR" id="PIRSR029256-1"/>
    </source>
</evidence>
<comment type="similarity">
    <text evidence="6">Belongs to the class IV-like SAM-binding methyltransferase superfamily. RNA methyltransferase TrmH family. TrmL subfamily.</text>
</comment>
<dbReference type="InterPro" id="IPR029026">
    <property type="entry name" value="tRNA_m1G_MTases_N"/>
</dbReference>
<comment type="catalytic activity">
    <reaction evidence="6">
        <text>cytidine(34) in tRNA + S-adenosyl-L-methionine = 2'-O-methylcytidine(34) in tRNA + S-adenosyl-L-homocysteine + H(+)</text>
        <dbReference type="Rhea" id="RHEA:43084"/>
        <dbReference type="Rhea" id="RHEA-COMP:10331"/>
        <dbReference type="Rhea" id="RHEA-COMP:10332"/>
        <dbReference type="ChEBI" id="CHEBI:15378"/>
        <dbReference type="ChEBI" id="CHEBI:57856"/>
        <dbReference type="ChEBI" id="CHEBI:59789"/>
        <dbReference type="ChEBI" id="CHEBI:74495"/>
        <dbReference type="ChEBI" id="CHEBI:82748"/>
        <dbReference type="EC" id="2.1.1.207"/>
    </reaction>
</comment>
<keyword evidence="1 6" id="KW-0963">Cytoplasm</keyword>
<feature type="binding site" evidence="6 7">
    <location>
        <position position="135"/>
    </location>
    <ligand>
        <name>S-adenosyl-L-methionine</name>
        <dbReference type="ChEBI" id="CHEBI:59789"/>
    </ligand>
</feature>
<dbReference type="HAMAP" id="MF_01885">
    <property type="entry name" value="tRNA_methyltr_TrmL"/>
    <property type="match status" value="1"/>
</dbReference>
<dbReference type="GO" id="GO:0008175">
    <property type="term" value="F:tRNA methyltransferase activity"/>
    <property type="evidence" value="ECO:0007669"/>
    <property type="project" value="UniProtKB-UniRule"/>
</dbReference>
<reference evidence="9 10" key="1">
    <citation type="submission" date="2020-08" db="EMBL/GenBank/DDBJ databases">
        <title>Genomic Encyclopedia of Type Strains, Phase IV (KMG-IV): sequencing the most valuable type-strain genomes for metagenomic binning, comparative biology and taxonomic classification.</title>
        <authorList>
            <person name="Goeker M."/>
        </authorList>
    </citation>
    <scope>NUCLEOTIDE SEQUENCE [LARGE SCALE GENOMIC DNA]</scope>
    <source>
        <strain evidence="9 10">DSM 103725</strain>
    </source>
</reference>
<evidence type="ECO:0000256" key="2">
    <source>
        <dbReference type="ARBA" id="ARBA00022603"/>
    </source>
</evidence>
<dbReference type="GO" id="GO:0003723">
    <property type="term" value="F:RNA binding"/>
    <property type="evidence" value="ECO:0007669"/>
    <property type="project" value="InterPro"/>
</dbReference>
<feature type="binding site" evidence="6 7">
    <location>
        <position position="78"/>
    </location>
    <ligand>
        <name>S-adenosyl-L-methionine</name>
        <dbReference type="ChEBI" id="CHEBI:59789"/>
    </ligand>
</feature>
<evidence type="ECO:0000256" key="1">
    <source>
        <dbReference type="ARBA" id="ARBA00022490"/>
    </source>
</evidence>
<keyword evidence="5 6" id="KW-0819">tRNA processing</keyword>
<evidence type="ECO:0000256" key="4">
    <source>
        <dbReference type="ARBA" id="ARBA00022691"/>
    </source>
</evidence>
<dbReference type="Gene3D" id="3.40.1280.10">
    <property type="match status" value="1"/>
</dbReference>
<dbReference type="AlphaFoldDB" id="A0A7X0H3X8"/>
<feature type="binding site" evidence="6 7">
    <location>
        <position position="121"/>
    </location>
    <ligand>
        <name>S-adenosyl-L-methionine</name>
        <dbReference type="ChEBI" id="CHEBI:59789"/>
    </ligand>
</feature>
<sequence>MLHLVLYHPAIPQNTGNIARTTVGMGAHLHLIHPMKFEITEHAVKRAGLDYWPSVTLTEHASDEAFLEWLGDRQPWLVTKFGKHRFDQAEYKDGNVVILGNENTGLPQAWHNRWPDRTIHIPMPGPINGGENIRSYNLANAAAIVMAHATMRNY</sequence>
<dbReference type="InterPro" id="IPR016914">
    <property type="entry name" value="TrmL"/>
</dbReference>
<evidence type="ECO:0000313" key="9">
    <source>
        <dbReference type="EMBL" id="MBB6428638.1"/>
    </source>
</evidence>
<gene>
    <name evidence="9" type="ORF">HNQ40_000444</name>
</gene>
<dbReference type="RefSeq" id="WP_184675959.1">
    <property type="nucleotide sequence ID" value="NZ_JACHGY010000001.1"/>
</dbReference>
<evidence type="ECO:0000256" key="6">
    <source>
        <dbReference type="HAMAP-Rule" id="MF_01885"/>
    </source>
</evidence>
<dbReference type="GO" id="GO:0002130">
    <property type="term" value="P:wobble position ribose methylation"/>
    <property type="evidence" value="ECO:0007669"/>
    <property type="project" value="TreeGrafter"/>
</dbReference>
<evidence type="ECO:0000313" key="10">
    <source>
        <dbReference type="Proteomes" id="UP000541810"/>
    </source>
</evidence>
<comment type="function">
    <text evidence="6">Could methylate the ribose at the nucleotide 34 wobble position in tRNA.</text>
</comment>
<dbReference type="GO" id="GO:0005737">
    <property type="term" value="C:cytoplasm"/>
    <property type="evidence" value="ECO:0007669"/>
    <property type="project" value="UniProtKB-SubCell"/>
</dbReference>
<dbReference type="Pfam" id="PF00588">
    <property type="entry name" value="SpoU_methylase"/>
    <property type="match status" value="1"/>
</dbReference>
<dbReference type="CDD" id="cd18094">
    <property type="entry name" value="SpoU-like_TrmL"/>
    <property type="match status" value="1"/>
</dbReference>
<comment type="caution">
    <text evidence="9">The sequence shown here is derived from an EMBL/GenBank/DDBJ whole genome shotgun (WGS) entry which is preliminary data.</text>
</comment>
<protein>
    <recommendedName>
        <fullName evidence="6">Putative tRNA (cytidine(34)-2'-O)-methyltransferase</fullName>
        <ecNumber evidence="6">2.1.1.207</ecNumber>
    </recommendedName>
    <alternativeName>
        <fullName evidence="6">tRNA (cytidine/uridine-2'-O-)-methyltransferase</fullName>
    </alternativeName>
</protein>
<evidence type="ECO:0000259" key="8">
    <source>
        <dbReference type="Pfam" id="PF00588"/>
    </source>
</evidence>
<dbReference type="PANTHER" id="PTHR42971">
    <property type="entry name" value="TRNA (CYTIDINE(34)-2'-O)-METHYLTRANSFERASE"/>
    <property type="match status" value="1"/>
</dbReference>
<dbReference type="InterPro" id="IPR029028">
    <property type="entry name" value="Alpha/beta_knot_MTases"/>
</dbReference>
<dbReference type="EMBL" id="JACHGY010000001">
    <property type="protein sequence ID" value="MBB6428638.1"/>
    <property type="molecule type" value="Genomic_DNA"/>
</dbReference>
<dbReference type="PANTHER" id="PTHR42971:SF1">
    <property type="entry name" value="TRNA (CYTIDINE(34)-2'-O)-METHYLTRANSFERASE"/>
    <property type="match status" value="1"/>
</dbReference>
<dbReference type="EC" id="2.1.1.207" evidence="6"/>
<dbReference type="GO" id="GO:0008757">
    <property type="term" value="F:S-adenosylmethionine-dependent methyltransferase activity"/>
    <property type="evidence" value="ECO:0007669"/>
    <property type="project" value="UniProtKB-UniRule"/>
</dbReference>
<organism evidence="9 10">
    <name type="scientific">Algisphaera agarilytica</name>
    <dbReference type="NCBI Taxonomy" id="1385975"/>
    <lineage>
        <taxon>Bacteria</taxon>
        <taxon>Pseudomonadati</taxon>
        <taxon>Planctomycetota</taxon>
        <taxon>Phycisphaerae</taxon>
        <taxon>Phycisphaerales</taxon>
        <taxon>Phycisphaeraceae</taxon>
        <taxon>Algisphaera</taxon>
    </lineage>
</organism>
<feature type="binding site" evidence="6 7">
    <location>
        <position position="100"/>
    </location>
    <ligand>
        <name>S-adenosyl-L-methionine</name>
        <dbReference type="ChEBI" id="CHEBI:59789"/>
    </ligand>
</feature>
<keyword evidence="2 6" id="KW-0489">Methyltransferase</keyword>
<dbReference type="PIRSF" id="PIRSF029256">
    <property type="entry name" value="SpoU_TrmH_prd"/>
    <property type="match status" value="1"/>
</dbReference>
<keyword evidence="3 6" id="KW-0808">Transferase</keyword>
<dbReference type="InterPro" id="IPR001537">
    <property type="entry name" value="SpoU_MeTrfase"/>
</dbReference>
<accession>A0A7X0H3X8</accession>
<proteinExistence type="inferred from homology"/>
<evidence type="ECO:0000256" key="5">
    <source>
        <dbReference type="ARBA" id="ARBA00022694"/>
    </source>
</evidence>